<evidence type="ECO:0000313" key="2">
    <source>
        <dbReference type="Proteomes" id="UP000054843"/>
    </source>
</evidence>
<evidence type="ECO:0000313" key="1">
    <source>
        <dbReference type="EMBL" id="KRZ70169.1"/>
    </source>
</evidence>
<name>A0A0V1MEK4_9BILA</name>
<dbReference type="OrthoDB" id="10426947at2759"/>
<sequence length="122" mass="13272">MACPVPTLIGQSALLARCPIADATCPQCAQRQQQLLTAMYGLLQHETLKWSLPKPEAKQGDKSAVNERTSVLLKLSSTPNSRQKSGTEWLDLYRSTRSPHGTVAAALLEAGQRTTARVVRDS</sequence>
<dbReference type="AlphaFoldDB" id="A0A0V1MEK4"/>
<reference evidence="1 2" key="1">
    <citation type="submission" date="2015-01" db="EMBL/GenBank/DDBJ databases">
        <title>Evolution of Trichinella species and genotypes.</title>
        <authorList>
            <person name="Korhonen P.K."/>
            <person name="Edoardo P."/>
            <person name="Giuseppe L.R."/>
            <person name="Gasser R.B."/>
        </authorList>
    </citation>
    <scope>NUCLEOTIDE SEQUENCE [LARGE SCALE GENOMIC DNA]</scope>
    <source>
        <strain evidence="1">ISS1980</strain>
    </source>
</reference>
<dbReference type="Proteomes" id="UP000054843">
    <property type="component" value="Unassembled WGS sequence"/>
</dbReference>
<comment type="caution">
    <text evidence="1">The sequence shown here is derived from an EMBL/GenBank/DDBJ whole genome shotgun (WGS) entry which is preliminary data.</text>
</comment>
<keyword evidence="2" id="KW-1185">Reference proteome</keyword>
<proteinExistence type="predicted"/>
<protein>
    <submittedName>
        <fullName evidence="1">Uncharacterized protein</fullName>
    </submittedName>
</protein>
<organism evidence="1 2">
    <name type="scientific">Trichinella papuae</name>
    <dbReference type="NCBI Taxonomy" id="268474"/>
    <lineage>
        <taxon>Eukaryota</taxon>
        <taxon>Metazoa</taxon>
        <taxon>Ecdysozoa</taxon>
        <taxon>Nematoda</taxon>
        <taxon>Enoplea</taxon>
        <taxon>Dorylaimia</taxon>
        <taxon>Trichinellida</taxon>
        <taxon>Trichinellidae</taxon>
        <taxon>Trichinella</taxon>
    </lineage>
</organism>
<gene>
    <name evidence="1" type="ORF">T10_9128</name>
</gene>
<dbReference type="EMBL" id="JYDO01000119">
    <property type="protein sequence ID" value="KRZ70169.1"/>
    <property type="molecule type" value="Genomic_DNA"/>
</dbReference>
<accession>A0A0V1MEK4</accession>